<dbReference type="Gene3D" id="2.70.70.10">
    <property type="entry name" value="Glucose Permease (Domain IIA)"/>
    <property type="match status" value="1"/>
</dbReference>
<keyword evidence="2" id="KW-1133">Transmembrane helix</keyword>
<accession>A0A162EDF6</accession>
<keyword evidence="2" id="KW-0812">Transmembrane</keyword>
<feature type="region of interest" description="Disordered" evidence="1">
    <location>
        <begin position="1"/>
        <end position="55"/>
    </location>
</feature>
<dbReference type="GO" id="GO:0004222">
    <property type="term" value="F:metalloendopeptidase activity"/>
    <property type="evidence" value="ECO:0007669"/>
    <property type="project" value="TreeGrafter"/>
</dbReference>
<keyword evidence="5" id="KW-1185">Reference proteome</keyword>
<evidence type="ECO:0000256" key="2">
    <source>
        <dbReference type="SAM" id="Phobius"/>
    </source>
</evidence>
<evidence type="ECO:0000313" key="4">
    <source>
        <dbReference type="EMBL" id="KYG32325.1"/>
    </source>
</evidence>
<protein>
    <recommendedName>
        <fullName evidence="3">M23ase beta-sheet core domain-containing protein</fullName>
    </recommendedName>
</protein>
<dbReference type="InterPro" id="IPR050570">
    <property type="entry name" value="Cell_wall_metabolism_enzyme"/>
</dbReference>
<dbReference type="Pfam" id="PF01551">
    <property type="entry name" value="Peptidase_M23"/>
    <property type="match status" value="1"/>
</dbReference>
<evidence type="ECO:0000259" key="3">
    <source>
        <dbReference type="Pfam" id="PF01551"/>
    </source>
</evidence>
<dbReference type="InterPro" id="IPR016047">
    <property type="entry name" value="M23ase_b-sheet_dom"/>
</dbReference>
<dbReference type="InterPro" id="IPR011055">
    <property type="entry name" value="Dup_hybrid_motif"/>
</dbReference>
<keyword evidence="2" id="KW-0472">Membrane</keyword>
<evidence type="ECO:0000256" key="1">
    <source>
        <dbReference type="SAM" id="MobiDB-lite"/>
    </source>
</evidence>
<proteinExistence type="predicted"/>
<dbReference type="STRING" id="519424.AZF04_06055"/>
<feature type="domain" description="M23ase beta-sheet core" evidence="3">
    <location>
        <begin position="164"/>
        <end position="255"/>
    </location>
</feature>
<name>A0A162EDF6_9BACI</name>
<dbReference type="SUPFAM" id="SSF51261">
    <property type="entry name" value="Duplicated hybrid motif"/>
    <property type="match status" value="1"/>
</dbReference>
<dbReference type="PANTHER" id="PTHR21666">
    <property type="entry name" value="PEPTIDASE-RELATED"/>
    <property type="match status" value="1"/>
</dbReference>
<sequence>MSNKINQLKRDAEQKRRDREKGKRKKELHYSSQDLQERPWNANQSDYLEPKQDPNNREGVFHDRSFFVLRLFASIGLFLFILIAYNGHFSSLEGAKNVVASAYQQEFQFEMLANWYEDKFGQPLALLPEKENNEKDDEDPSFISEDYAVPASGTIAENFSENGQGILVDIGTEEEAKAIKGGLVIEVGEDEEIGKRVIIQHYDQTESIYGMLNSIDVNIYDHIQAGELIGTIIKEEGKQGLFYFAIKKGEHYIDPSEVISFE</sequence>
<feature type="compositionally biased region" description="Basic and acidic residues" evidence="1">
    <location>
        <begin position="8"/>
        <end position="21"/>
    </location>
</feature>
<comment type="caution">
    <text evidence="4">The sequence shown here is derived from an EMBL/GenBank/DDBJ whole genome shotgun (WGS) entry which is preliminary data.</text>
</comment>
<dbReference type="AlphaFoldDB" id="A0A162EDF6"/>
<dbReference type="RefSeq" id="WP_061948601.1">
    <property type="nucleotide sequence ID" value="NZ_LTAO01000012.1"/>
</dbReference>
<reference evidence="4" key="1">
    <citation type="submission" date="2016-02" db="EMBL/GenBank/DDBJ databases">
        <title>Genome sequence of Bacillus trypoxylicola KCTC 13244(T).</title>
        <authorList>
            <person name="Jeong H."/>
            <person name="Park S.-H."/>
            <person name="Choi S.-K."/>
        </authorList>
    </citation>
    <scope>NUCLEOTIDE SEQUENCE [LARGE SCALE GENOMIC DNA]</scope>
    <source>
        <strain evidence="4">KCTC 13244</strain>
    </source>
</reference>
<dbReference type="OrthoDB" id="2986589at2"/>
<dbReference type="CDD" id="cd12797">
    <property type="entry name" value="M23_peptidase"/>
    <property type="match status" value="1"/>
</dbReference>
<dbReference type="PANTHER" id="PTHR21666:SF274">
    <property type="entry name" value="STAGE IV SPORULATION PROTEIN FA"/>
    <property type="match status" value="1"/>
</dbReference>
<dbReference type="Proteomes" id="UP000075806">
    <property type="component" value="Unassembled WGS sequence"/>
</dbReference>
<evidence type="ECO:0000313" key="5">
    <source>
        <dbReference type="Proteomes" id="UP000075806"/>
    </source>
</evidence>
<gene>
    <name evidence="4" type="ORF">AZF04_06055</name>
</gene>
<dbReference type="EMBL" id="LTAO01000012">
    <property type="protein sequence ID" value="KYG32325.1"/>
    <property type="molecule type" value="Genomic_DNA"/>
</dbReference>
<organism evidence="4 5">
    <name type="scientific">Alkalihalobacillus trypoxylicola</name>
    <dbReference type="NCBI Taxonomy" id="519424"/>
    <lineage>
        <taxon>Bacteria</taxon>
        <taxon>Bacillati</taxon>
        <taxon>Bacillota</taxon>
        <taxon>Bacilli</taxon>
        <taxon>Bacillales</taxon>
        <taxon>Bacillaceae</taxon>
        <taxon>Alkalihalobacillus</taxon>
    </lineage>
</organism>
<feature type="transmembrane region" description="Helical" evidence="2">
    <location>
        <begin position="67"/>
        <end position="85"/>
    </location>
</feature>